<dbReference type="GeneID" id="75916233"/>
<gene>
    <name evidence="1" type="ORF">K450DRAFT_252481</name>
</gene>
<dbReference type="SUPFAM" id="SSF53335">
    <property type="entry name" value="S-adenosyl-L-methionine-dependent methyltransferases"/>
    <property type="match status" value="1"/>
</dbReference>
<reference evidence="1" key="2">
    <citation type="journal article" date="2022" name="Proc. Natl. Acad. Sci. U.S.A.">
        <title>Diploid-dominant life cycles characterize the early evolution of Fungi.</title>
        <authorList>
            <person name="Amses K.R."/>
            <person name="Simmons D.R."/>
            <person name="Longcore J.E."/>
            <person name="Mondo S.J."/>
            <person name="Seto K."/>
            <person name="Jeronimo G.H."/>
            <person name="Bonds A.E."/>
            <person name="Quandt C.A."/>
            <person name="Davis W.J."/>
            <person name="Chang Y."/>
            <person name="Federici B.A."/>
            <person name="Kuo A."/>
            <person name="LaButti K."/>
            <person name="Pangilinan J."/>
            <person name="Andreopoulos W."/>
            <person name="Tritt A."/>
            <person name="Riley R."/>
            <person name="Hundley H."/>
            <person name="Johnson J."/>
            <person name="Lipzen A."/>
            <person name="Barry K."/>
            <person name="Lang B.F."/>
            <person name="Cuomo C.A."/>
            <person name="Buchler N.E."/>
            <person name="Grigoriev I.V."/>
            <person name="Spatafora J.W."/>
            <person name="Stajich J.E."/>
            <person name="James T.Y."/>
        </authorList>
    </citation>
    <scope>NUCLEOTIDE SEQUENCE</scope>
    <source>
        <strain evidence="1">AG</strain>
    </source>
</reference>
<dbReference type="PANTHER" id="PTHR14614:SF132">
    <property type="entry name" value="PROTEIN-LYSINE METHYLTRANSFERASE C42C1.13"/>
    <property type="match status" value="1"/>
</dbReference>
<protein>
    <recommendedName>
        <fullName evidence="3">Methyltransferase-domain-containing protein</fullName>
    </recommendedName>
</protein>
<comment type="caution">
    <text evidence="1">The sequence shown here is derived from an EMBL/GenBank/DDBJ whole genome shotgun (WGS) entry which is preliminary data.</text>
</comment>
<dbReference type="InterPro" id="IPR029063">
    <property type="entry name" value="SAM-dependent_MTases_sf"/>
</dbReference>
<organism evidence="1 2">
    <name type="scientific">Umbelopsis ramanniana AG</name>
    <dbReference type="NCBI Taxonomy" id="1314678"/>
    <lineage>
        <taxon>Eukaryota</taxon>
        <taxon>Fungi</taxon>
        <taxon>Fungi incertae sedis</taxon>
        <taxon>Mucoromycota</taxon>
        <taxon>Mucoromycotina</taxon>
        <taxon>Umbelopsidomycetes</taxon>
        <taxon>Umbelopsidales</taxon>
        <taxon>Umbelopsidaceae</taxon>
        <taxon>Umbelopsis</taxon>
    </lineage>
</organism>
<evidence type="ECO:0000313" key="2">
    <source>
        <dbReference type="Proteomes" id="UP001206595"/>
    </source>
</evidence>
<evidence type="ECO:0000313" key="1">
    <source>
        <dbReference type="EMBL" id="KAI8577292.1"/>
    </source>
</evidence>
<reference evidence="1" key="1">
    <citation type="submission" date="2021-06" db="EMBL/GenBank/DDBJ databases">
        <authorList>
            <consortium name="DOE Joint Genome Institute"/>
            <person name="Mondo S.J."/>
            <person name="Amses K.R."/>
            <person name="Simmons D.R."/>
            <person name="Longcore J.E."/>
            <person name="Seto K."/>
            <person name="Alves G.H."/>
            <person name="Bonds A.E."/>
            <person name="Quandt C.A."/>
            <person name="Davis W.J."/>
            <person name="Chang Y."/>
            <person name="Letcher P.M."/>
            <person name="Powell M.J."/>
            <person name="Kuo A."/>
            <person name="Labutti K."/>
            <person name="Pangilinan J."/>
            <person name="Andreopoulos W."/>
            <person name="Tritt A."/>
            <person name="Riley R."/>
            <person name="Hundley H."/>
            <person name="Johnson J."/>
            <person name="Lipzen A."/>
            <person name="Barry K."/>
            <person name="Berbee M.L."/>
            <person name="Buchler N.E."/>
            <person name="Grigoriev I.V."/>
            <person name="Spatafora J.W."/>
            <person name="Stajich J.E."/>
            <person name="James T.Y."/>
        </authorList>
    </citation>
    <scope>NUCLEOTIDE SEQUENCE</scope>
    <source>
        <strain evidence="1">AG</strain>
    </source>
</reference>
<dbReference type="PANTHER" id="PTHR14614">
    <property type="entry name" value="HEPATOCELLULAR CARCINOMA-ASSOCIATED ANTIGEN"/>
    <property type="match status" value="1"/>
</dbReference>
<dbReference type="AlphaFoldDB" id="A0AAD5HAT8"/>
<dbReference type="InterPro" id="IPR019410">
    <property type="entry name" value="Methyltransf_16"/>
</dbReference>
<evidence type="ECO:0008006" key="3">
    <source>
        <dbReference type="Google" id="ProtNLM"/>
    </source>
</evidence>
<keyword evidence="2" id="KW-1185">Reference proteome</keyword>
<dbReference type="Pfam" id="PF10294">
    <property type="entry name" value="Methyltransf_16"/>
    <property type="match status" value="1"/>
</dbReference>
<dbReference type="EMBL" id="MU620942">
    <property type="protein sequence ID" value="KAI8577292.1"/>
    <property type="molecule type" value="Genomic_DNA"/>
</dbReference>
<dbReference type="RefSeq" id="XP_051442296.1">
    <property type="nucleotide sequence ID" value="XM_051590890.1"/>
</dbReference>
<dbReference type="Gene3D" id="3.40.50.150">
    <property type="entry name" value="Vaccinia Virus protein VP39"/>
    <property type="match status" value="1"/>
</dbReference>
<name>A0AAD5HAT8_UMBRA</name>
<dbReference type="Proteomes" id="UP001206595">
    <property type="component" value="Unassembled WGS sequence"/>
</dbReference>
<proteinExistence type="predicted"/>
<accession>A0AAD5HAT8</accession>
<sequence>MSYGLQYIQLLKSPPSCVALNKSFKVVLTITNDLTDEKCYDEITLECKVYDGNGQEFNGLRLKDGANTINYNPYNGGFCSFEATLTQLPPCGTGTAQLMAHAVSTPRPSSSDNVDSLMAMIGSNSLIIPVWTTSFRVVKNTKTAPDSDNQHQCERRLQLCANQQLRILEDKEESIARHLWDSGVAMCCFLASAASPSNNPTIRINHSSVVIELGSGTGLAGICAALLFKPRKTILTDLDDALELLRSNARLNSSSAPIEIQELDWNECAAVRSSLPEKIDTILLSDVLYNQEKHDVLLEALDLLATPNTQVLLAAKERHVDERIFWEKIRGKWKAKLLYRVLSSEIFELQKLQ</sequence>
<dbReference type="CDD" id="cd02440">
    <property type="entry name" value="AdoMet_MTases"/>
    <property type="match status" value="1"/>
</dbReference>